<comment type="caution">
    <text evidence="2">The sequence shown here is derived from an EMBL/GenBank/DDBJ whole genome shotgun (WGS) entry which is preliminary data.</text>
</comment>
<reference evidence="3" key="1">
    <citation type="journal article" date="2019" name="Int. J. Syst. Evol. Microbiol.">
        <title>The Global Catalogue of Microorganisms (GCM) 10K type strain sequencing project: providing services to taxonomists for standard genome sequencing and annotation.</title>
        <authorList>
            <consortium name="The Broad Institute Genomics Platform"/>
            <consortium name="The Broad Institute Genome Sequencing Center for Infectious Disease"/>
            <person name="Wu L."/>
            <person name="Ma J."/>
        </authorList>
    </citation>
    <scope>NUCLEOTIDE SEQUENCE [LARGE SCALE GENOMIC DNA]</scope>
    <source>
        <strain evidence="3">JCM 11896</strain>
    </source>
</reference>
<name>A0ABP4I7N0_9PSEU</name>
<sequence length="260" mass="27535">MPPDLALPPQVAAQFTADCGIGDGPGRPARTVVDRDLPSMILAVRRARGAGAAAAGSLLVLAYARRLVWPVLGEHLLHGRWLDPAWANVVIDTDDPGGSFRIGFVGTPQPAGPAVGEVVTALVDGHLELLVEQAHRETRAGRRVLWGNVAVAVAQVFLALSWSAPHRDALAGTARDVLAAAPRLRGLVSVESVRHPAADGDRWMVVWRRTCCLAFRCAAADRPSYCGTCPVVPHRDRLASFHRAAGRYPGRPGGPAGTTT</sequence>
<evidence type="ECO:0000313" key="3">
    <source>
        <dbReference type="Proteomes" id="UP001501414"/>
    </source>
</evidence>
<gene>
    <name evidence="2" type="ORF">GCM10009613_13570</name>
</gene>
<dbReference type="InterPro" id="IPR022770">
    <property type="entry name" value="IucA/IucC-like_C"/>
</dbReference>
<accession>A0ABP4I7N0</accession>
<feature type="domain" description="Aerobactin siderophore biosynthesis IucA/IucC-like C-terminal" evidence="1">
    <location>
        <begin position="60"/>
        <end position="178"/>
    </location>
</feature>
<proteinExistence type="predicted"/>
<dbReference type="Pfam" id="PF06276">
    <property type="entry name" value="FhuF"/>
    <property type="match status" value="1"/>
</dbReference>
<dbReference type="EMBL" id="BAAAJK010000005">
    <property type="protein sequence ID" value="GAA1383744.1"/>
    <property type="molecule type" value="Genomic_DNA"/>
</dbReference>
<organism evidence="2 3">
    <name type="scientific">Pseudonocardia kongjuensis</name>
    <dbReference type="NCBI Taxonomy" id="102227"/>
    <lineage>
        <taxon>Bacteria</taxon>
        <taxon>Bacillati</taxon>
        <taxon>Actinomycetota</taxon>
        <taxon>Actinomycetes</taxon>
        <taxon>Pseudonocardiales</taxon>
        <taxon>Pseudonocardiaceae</taxon>
        <taxon>Pseudonocardia</taxon>
    </lineage>
</organism>
<dbReference type="RefSeq" id="WP_344019509.1">
    <property type="nucleotide sequence ID" value="NZ_BAAAJK010000005.1"/>
</dbReference>
<evidence type="ECO:0000313" key="2">
    <source>
        <dbReference type="EMBL" id="GAA1383744.1"/>
    </source>
</evidence>
<evidence type="ECO:0000259" key="1">
    <source>
        <dbReference type="Pfam" id="PF06276"/>
    </source>
</evidence>
<dbReference type="Proteomes" id="UP001501414">
    <property type="component" value="Unassembled WGS sequence"/>
</dbReference>
<protein>
    <recommendedName>
        <fullName evidence="1">Aerobactin siderophore biosynthesis IucA/IucC-like C-terminal domain-containing protein</fullName>
    </recommendedName>
</protein>
<keyword evidence="3" id="KW-1185">Reference proteome</keyword>